<protein>
    <submittedName>
        <fullName evidence="1">Uncharacterized protein</fullName>
    </submittedName>
</protein>
<evidence type="ECO:0000313" key="1">
    <source>
        <dbReference type="EMBL" id="KAK9844469.1"/>
    </source>
</evidence>
<evidence type="ECO:0000313" key="2">
    <source>
        <dbReference type="Proteomes" id="UP001438707"/>
    </source>
</evidence>
<dbReference type="AlphaFoldDB" id="A0AAW1SDW6"/>
<dbReference type="EMBL" id="JALJOS010000001">
    <property type="protein sequence ID" value="KAK9844469.1"/>
    <property type="molecule type" value="Genomic_DNA"/>
</dbReference>
<proteinExistence type="predicted"/>
<gene>
    <name evidence="1" type="ORF">WJX74_002904</name>
</gene>
<name>A0AAW1SDW6_9CHLO</name>
<dbReference type="Proteomes" id="UP001438707">
    <property type="component" value="Unassembled WGS sequence"/>
</dbReference>
<sequence length="505" mass="53936">MESIVPDLHLDSIRIDSATQRGSVLDVIQAVTGHGDSCRKTWHDFKKVHSDIVTRCNDVQINGKGKPTPVAAAPVLVEIAWLLPGKAAAAFRRGAAKAICRLVGGDLSMIPEIEARHAAAAGSAEEGFLLHEAPGGKVEEAGQGGDASDGLEERAFAHVNALMAERLDLFVRQRAFTQGTHADMQTEIGLLSQRAAAIDGVTRATQNHSRSTDAHTQAIVRQAEAIHRHTSVLRESREQLAAVAAQVRALHSSVALLNAELAAARGQAGDINQAVAVLAQSLQACADAGAGVSQLFEVLRGAGAADTRLRGLASAMAEVLAVLRELAAVPRDRLEWVGHVATMGFDLHEPWEAERIINNMESAVHAKSEMLRVAERRVEVDFASHRVHHNPGGFTFHDALVIVADTLSTTAEPVSVFDLADWASKPRWAAPDGKAYPLWYFARRVVGVPVVVHPSGEGVQTVNFYQGGEDAKRRLAAWVTMQAREAGRTGHPVVPTSCVPVVAAA</sequence>
<organism evidence="1 2">
    <name type="scientific">Apatococcus lobatus</name>
    <dbReference type="NCBI Taxonomy" id="904363"/>
    <lineage>
        <taxon>Eukaryota</taxon>
        <taxon>Viridiplantae</taxon>
        <taxon>Chlorophyta</taxon>
        <taxon>core chlorophytes</taxon>
        <taxon>Trebouxiophyceae</taxon>
        <taxon>Chlorellales</taxon>
        <taxon>Chlorellaceae</taxon>
        <taxon>Apatococcus</taxon>
    </lineage>
</organism>
<accession>A0AAW1SDW6</accession>
<keyword evidence="2" id="KW-1185">Reference proteome</keyword>
<comment type="caution">
    <text evidence="1">The sequence shown here is derived from an EMBL/GenBank/DDBJ whole genome shotgun (WGS) entry which is preliminary data.</text>
</comment>
<reference evidence="1 2" key="1">
    <citation type="journal article" date="2024" name="Nat. Commun.">
        <title>Phylogenomics reveals the evolutionary origins of lichenization in chlorophyte algae.</title>
        <authorList>
            <person name="Puginier C."/>
            <person name="Libourel C."/>
            <person name="Otte J."/>
            <person name="Skaloud P."/>
            <person name="Haon M."/>
            <person name="Grisel S."/>
            <person name="Petersen M."/>
            <person name="Berrin J.G."/>
            <person name="Delaux P.M."/>
            <person name="Dal Grande F."/>
            <person name="Keller J."/>
        </authorList>
    </citation>
    <scope>NUCLEOTIDE SEQUENCE [LARGE SCALE GENOMIC DNA]</scope>
    <source>
        <strain evidence="1 2">SAG 2145</strain>
    </source>
</reference>